<dbReference type="RefSeq" id="WP_276728245.1">
    <property type="nucleotide sequence ID" value="NZ_JAFKMR010000012.1"/>
</dbReference>
<protein>
    <submittedName>
        <fullName evidence="3">Uncharacterized protein</fullName>
    </submittedName>
</protein>
<feature type="signal peptide" evidence="2">
    <location>
        <begin position="1"/>
        <end position="27"/>
    </location>
</feature>
<sequence>MQFIRKGWLYLAAGFAALFGLVPFAFADAVTTAAASAASTFSSDGNQAIGAIGAAIIGVAVIAVLFKWVKGMFFG</sequence>
<organism evidence="3 4">
    <name type="scientific">Thiomonas arsenitoxydans (strain DSM 22701 / CIP 110005 / 3As)</name>
    <dbReference type="NCBI Taxonomy" id="426114"/>
    <lineage>
        <taxon>Bacteria</taxon>
        <taxon>Pseudomonadati</taxon>
        <taxon>Pseudomonadota</taxon>
        <taxon>Betaproteobacteria</taxon>
        <taxon>Burkholderiales</taxon>
        <taxon>Thiomonas</taxon>
    </lineage>
</organism>
<keyword evidence="2" id="KW-0732">Signal</keyword>
<feature type="chain" id="PRO_5034157637" evidence="2">
    <location>
        <begin position="28"/>
        <end position="75"/>
    </location>
</feature>
<dbReference type="AlphaFoldDB" id="A0A8I1MW85"/>
<gene>
    <name evidence="3" type="ORF">J0I24_04040</name>
</gene>
<feature type="transmembrane region" description="Helical" evidence="1">
    <location>
        <begin position="47"/>
        <end position="69"/>
    </location>
</feature>
<name>A0A8I1MW85_THIA3</name>
<keyword evidence="1" id="KW-0812">Transmembrane</keyword>
<dbReference type="Proteomes" id="UP000664800">
    <property type="component" value="Unassembled WGS sequence"/>
</dbReference>
<proteinExistence type="predicted"/>
<keyword evidence="1" id="KW-1133">Transmembrane helix</keyword>
<dbReference type="EMBL" id="JAFKMR010000012">
    <property type="protein sequence ID" value="MBN8743458.1"/>
    <property type="molecule type" value="Genomic_DNA"/>
</dbReference>
<accession>A0A8I1MW85</accession>
<evidence type="ECO:0000256" key="1">
    <source>
        <dbReference type="SAM" id="Phobius"/>
    </source>
</evidence>
<evidence type="ECO:0000313" key="4">
    <source>
        <dbReference type="Proteomes" id="UP000664800"/>
    </source>
</evidence>
<keyword evidence="1" id="KW-0472">Membrane</keyword>
<evidence type="ECO:0000256" key="2">
    <source>
        <dbReference type="SAM" id="SignalP"/>
    </source>
</evidence>
<reference evidence="3" key="1">
    <citation type="submission" date="2021-02" db="EMBL/GenBank/DDBJ databases">
        <title>Thiocyanate and organic carbon inputs drive convergent selection for specific autotrophic Afipia and Thiobacillus strains within complex microbiomes.</title>
        <authorList>
            <person name="Huddy R.J."/>
            <person name="Sachdeva R."/>
            <person name="Kadzinga F."/>
            <person name="Kantor R.S."/>
            <person name="Harrison S.T.L."/>
            <person name="Banfield J.F."/>
        </authorList>
    </citation>
    <scope>NUCLEOTIDE SEQUENCE</scope>
    <source>
        <strain evidence="3">SCN18_13_7_16_R3_B_64_19</strain>
    </source>
</reference>
<comment type="caution">
    <text evidence="3">The sequence shown here is derived from an EMBL/GenBank/DDBJ whole genome shotgun (WGS) entry which is preliminary data.</text>
</comment>
<evidence type="ECO:0000313" key="3">
    <source>
        <dbReference type="EMBL" id="MBN8743458.1"/>
    </source>
</evidence>